<evidence type="ECO:0000256" key="3">
    <source>
        <dbReference type="ARBA" id="ARBA00022475"/>
    </source>
</evidence>
<evidence type="ECO:0000256" key="6">
    <source>
        <dbReference type="ARBA" id="ARBA00023136"/>
    </source>
</evidence>
<dbReference type="STRING" id="474960.SAMN05216180_0267"/>
<evidence type="ECO:0000256" key="5">
    <source>
        <dbReference type="ARBA" id="ARBA00022989"/>
    </source>
</evidence>
<accession>A0A1H7YUQ7</accession>
<evidence type="ECO:0000256" key="4">
    <source>
        <dbReference type="ARBA" id="ARBA00022692"/>
    </source>
</evidence>
<dbReference type="InterPro" id="IPR051393">
    <property type="entry name" value="ABC_transporter_permease"/>
</dbReference>
<dbReference type="PROSITE" id="PS50928">
    <property type="entry name" value="ABC_TM1"/>
    <property type="match status" value="1"/>
</dbReference>
<comment type="similarity">
    <text evidence="7">Belongs to the binding-protein-dependent transport system permease family.</text>
</comment>
<evidence type="ECO:0000313" key="9">
    <source>
        <dbReference type="EMBL" id="SEM49936.1"/>
    </source>
</evidence>
<feature type="transmembrane region" description="Helical" evidence="7">
    <location>
        <begin position="285"/>
        <end position="306"/>
    </location>
</feature>
<comment type="subcellular location">
    <subcellularLocation>
        <location evidence="1 7">Cell membrane</location>
        <topology evidence="1 7">Multi-pass membrane protein</topology>
    </subcellularLocation>
</comment>
<keyword evidence="3" id="KW-1003">Cell membrane</keyword>
<dbReference type="SUPFAM" id="SSF161098">
    <property type="entry name" value="MetI-like"/>
    <property type="match status" value="1"/>
</dbReference>
<feature type="domain" description="ABC transmembrane type-1" evidence="8">
    <location>
        <begin position="89"/>
        <end position="303"/>
    </location>
</feature>
<feature type="transmembrane region" description="Helical" evidence="7">
    <location>
        <begin position="127"/>
        <end position="147"/>
    </location>
</feature>
<keyword evidence="9" id="KW-0762">Sugar transport</keyword>
<keyword evidence="6 7" id="KW-0472">Membrane</keyword>
<gene>
    <name evidence="9" type="ORF">SAMN05216180_0267</name>
</gene>
<reference evidence="9 10" key="1">
    <citation type="submission" date="2016-10" db="EMBL/GenBank/DDBJ databases">
        <authorList>
            <person name="de Groot N.N."/>
        </authorList>
    </citation>
    <scope>NUCLEOTIDE SEQUENCE [LARGE SCALE GENOMIC DNA]</scope>
    <source>
        <strain evidence="9 10">CGMCC 1.5070</strain>
    </source>
</reference>
<dbReference type="InterPro" id="IPR035906">
    <property type="entry name" value="MetI-like_sf"/>
</dbReference>
<name>A0A1H7YUQ7_9FIRM</name>
<dbReference type="InterPro" id="IPR000515">
    <property type="entry name" value="MetI-like"/>
</dbReference>
<organism evidence="9 10">
    <name type="scientific">Hydrogenoanaerobacterium saccharovorans</name>
    <dbReference type="NCBI Taxonomy" id="474960"/>
    <lineage>
        <taxon>Bacteria</taxon>
        <taxon>Bacillati</taxon>
        <taxon>Bacillota</taxon>
        <taxon>Clostridia</taxon>
        <taxon>Eubacteriales</taxon>
        <taxon>Oscillospiraceae</taxon>
        <taxon>Hydrogenoanaerobacterium</taxon>
    </lineage>
</organism>
<dbReference type="Proteomes" id="UP000199158">
    <property type="component" value="Unassembled WGS sequence"/>
</dbReference>
<dbReference type="Pfam" id="PF00528">
    <property type="entry name" value="BPD_transp_1"/>
    <property type="match status" value="1"/>
</dbReference>
<dbReference type="AlphaFoldDB" id="A0A1H7YUQ7"/>
<dbReference type="RefSeq" id="WP_242943053.1">
    <property type="nucleotide sequence ID" value="NZ_FOCG01000001.1"/>
</dbReference>
<protein>
    <submittedName>
        <fullName evidence="9">Multiple sugar transport system permease protein</fullName>
    </submittedName>
</protein>
<evidence type="ECO:0000313" key="10">
    <source>
        <dbReference type="Proteomes" id="UP000199158"/>
    </source>
</evidence>
<evidence type="ECO:0000256" key="2">
    <source>
        <dbReference type="ARBA" id="ARBA00022448"/>
    </source>
</evidence>
<feature type="transmembrane region" description="Helical" evidence="7">
    <location>
        <begin position="228"/>
        <end position="247"/>
    </location>
</feature>
<dbReference type="EMBL" id="FOCG01000001">
    <property type="protein sequence ID" value="SEM49936.1"/>
    <property type="molecule type" value="Genomic_DNA"/>
</dbReference>
<keyword evidence="4 7" id="KW-0812">Transmembrane</keyword>
<evidence type="ECO:0000259" key="8">
    <source>
        <dbReference type="PROSITE" id="PS50928"/>
    </source>
</evidence>
<feature type="transmembrane region" description="Helical" evidence="7">
    <location>
        <begin position="93"/>
        <end position="115"/>
    </location>
</feature>
<keyword evidence="10" id="KW-1185">Reference proteome</keyword>
<keyword evidence="2 7" id="KW-0813">Transport</keyword>
<feature type="transmembrane region" description="Helical" evidence="7">
    <location>
        <begin position="29"/>
        <end position="52"/>
    </location>
</feature>
<dbReference type="GO" id="GO:0055085">
    <property type="term" value="P:transmembrane transport"/>
    <property type="evidence" value="ECO:0007669"/>
    <property type="project" value="InterPro"/>
</dbReference>
<dbReference type="GO" id="GO:0005886">
    <property type="term" value="C:plasma membrane"/>
    <property type="evidence" value="ECO:0007669"/>
    <property type="project" value="UniProtKB-SubCell"/>
</dbReference>
<proteinExistence type="inferred from homology"/>
<dbReference type="PANTHER" id="PTHR30193:SF1">
    <property type="entry name" value="ABC TRANSPORTER PERMEASE PROTEIN YESP-RELATED"/>
    <property type="match status" value="1"/>
</dbReference>
<evidence type="ECO:0000256" key="7">
    <source>
        <dbReference type="RuleBase" id="RU363032"/>
    </source>
</evidence>
<keyword evidence="5 7" id="KW-1133">Transmembrane helix</keyword>
<dbReference type="Gene3D" id="1.10.3720.10">
    <property type="entry name" value="MetI-like"/>
    <property type="match status" value="1"/>
</dbReference>
<evidence type="ECO:0000256" key="1">
    <source>
        <dbReference type="ARBA" id="ARBA00004651"/>
    </source>
</evidence>
<dbReference type="PANTHER" id="PTHR30193">
    <property type="entry name" value="ABC TRANSPORTER PERMEASE PROTEIN"/>
    <property type="match status" value="1"/>
</dbReference>
<sequence length="313" mass="35924">MNSLIQKTTKSTSKKICKRNKLSLKQKEAAAGWLFVSPALIGFTIFTFSSILRSLYYSFTEWDLLTPPKWVGLENFKRVFQDKYFYQYMGNTLYFVVLLVPIVLVVSLMLAIFINKKTKGMVKAYRAALFLPSITSTVAISMVWLWIFNPDMGLLNNFLFVLGFDTVPQWLASTVWSKPALVIMRVWQMGGYYMLMFLSGLQTIPETLYEAADVDGANKVQQFFKITIPMLSNTFFVVAILLVIEAFNMFESIFIMTEGGPLGSTSTIMYYIYEKAFSFYEMGYASALAWVFFIIILIVTLVQYRFRNEQGGE</sequence>
<dbReference type="CDD" id="cd06261">
    <property type="entry name" value="TM_PBP2"/>
    <property type="match status" value="1"/>
</dbReference>